<dbReference type="GO" id="GO:0006772">
    <property type="term" value="P:thiamine metabolic process"/>
    <property type="evidence" value="ECO:0007669"/>
    <property type="project" value="UniProtKB-ARBA"/>
</dbReference>
<keyword evidence="3" id="KW-1185">Reference proteome</keyword>
<dbReference type="InterPro" id="IPR004305">
    <property type="entry name" value="Thiaminase-2/PQQC"/>
</dbReference>
<dbReference type="PANTHER" id="PTHR43198:SF2">
    <property type="entry name" value="SI:CH1073-67J19.1-RELATED"/>
    <property type="match status" value="1"/>
</dbReference>
<dbReference type="OMA" id="FYIIQDY"/>
<accession>K0RRP3</accession>
<dbReference type="Gene3D" id="1.20.910.10">
    <property type="entry name" value="Heme oxygenase-like"/>
    <property type="match status" value="1"/>
</dbReference>
<gene>
    <name evidence="2" type="ORF">THAOC_25271</name>
</gene>
<dbReference type="AlphaFoldDB" id="K0RRP3"/>
<dbReference type="EMBL" id="AGNL01034836">
    <property type="protein sequence ID" value="EJK55039.1"/>
    <property type="molecule type" value="Genomic_DNA"/>
</dbReference>
<dbReference type="GO" id="GO:0005829">
    <property type="term" value="C:cytosol"/>
    <property type="evidence" value="ECO:0007669"/>
    <property type="project" value="TreeGrafter"/>
</dbReference>
<dbReference type="eggNOG" id="ENOG502RUMU">
    <property type="taxonomic scope" value="Eukaryota"/>
</dbReference>
<comment type="caution">
    <text evidence="2">The sequence shown here is derived from an EMBL/GenBank/DDBJ whole genome shotgun (WGS) entry which is preliminary data.</text>
</comment>
<protein>
    <recommendedName>
        <fullName evidence="1">Thiaminase-2/PQQC domain-containing protein</fullName>
    </recommendedName>
</protein>
<feature type="domain" description="Thiaminase-2/PQQC" evidence="1">
    <location>
        <begin position="20"/>
        <end position="220"/>
    </location>
</feature>
<dbReference type="SUPFAM" id="SSF48613">
    <property type="entry name" value="Heme oxygenase-like"/>
    <property type="match status" value="1"/>
</dbReference>
<dbReference type="InterPro" id="IPR050967">
    <property type="entry name" value="Thiamine_Salvage_TenA"/>
</dbReference>
<reference evidence="2 3" key="1">
    <citation type="journal article" date="2012" name="Genome Biol.">
        <title>Genome and low-iron response of an oceanic diatom adapted to chronic iron limitation.</title>
        <authorList>
            <person name="Lommer M."/>
            <person name="Specht M."/>
            <person name="Roy A.S."/>
            <person name="Kraemer L."/>
            <person name="Andreson R."/>
            <person name="Gutowska M.A."/>
            <person name="Wolf J."/>
            <person name="Bergner S.V."/>
            <person name="Schilhabel M.B."/>
            <person name="Klostermeier U.C."/>
            <person name="Beiko R.G."/>
            <person name="Rosenstiel P."/>
            <person name="Hippler M."/>
            <person name="Laroche J."/>
        </authorList>
    </citation>
    <scope>NUCLEOTIDE SEQUENCE [LARGE SCALE GENOMIC DNA]</scope>
    <source>
        <strain evidence="2 3">CCMP1005</strain>
    </source>
</reference>
<sequence>MSPTPTKRFWDAAADLIAVTEKHPFLVAMVDGTLDIDPFKYYVVQDAIYLTSFAVCLNLLGDKLEASGHDVHSKRVRELAVGAEEDEKALHRGIFKQLGIEATAEAMPNTLLYTANMTSVVATRPVAEGLVSLLPCFWIYWHVGKKMLELRDQLGETVGRPSSYDAWIDMYGGDDFEREVKDYIDIVDDVCKDADEEALTRMEGHFIMSCKLEHMFWDQAQDLMQWPEITAQEKKEC</sequence>
<dbReference type="Pfam" id="PF03070">
    <property type="entry name" value="TENA_THI-4"/>
    <property type="match status" value="1"/>
</dbReference>
<dbReference type="PANTHER" id="PTHR43198">
    <property type="entry name" value="BIFUNCTIONAL TH2 PROTEIN"/>
    <property type="match status" value="1"/>
</dbReference>
<evidence type="ECO:0000259" key="1">
    <source>
        <dbReference type="Pfam" id="PF03070"/>
    </source>
</evidence>
<dbReference type="Proteomes" id="UP000266841">
    <property type="component" value="Unassembled WGS sequence"/>
</dbReference>
<dbReference type="OrthoDB" id="37730at2759"/>
<evidence type="ECO:0000313" key="3">
    <source>
        <dbReference type="Proteomes" id="UP000266841"/>
    </source>
</evidence>
<organism evidence="2 3">
    <name type="scientific">Thalassiosira oceanica</name>
    <name type="common">Marine diatom</name>
    <dbReference type="NCBI Taxonomy" id="159749"/>
    <lineage>
        <taxon>Eukaryota</taxon>
        <taxon>Sar</taxon>
        <taxon>Stramenopiles</taxon>
        <taxon>Ochrophyta</taxon>
        <taxon>Bacillariophyta</taxon>
        <taxon>Coscinodiscophyceae</taxon>
        <taxon>Thalassiosirophycidae</taxon>
        <taxon>Thalassiosirales</taxon>
        <taxon>Thalassiosiraceae</taxon>
        <taxon>Thalassiosira</taxon>
    </lineage>
</organism>
<dbReference type="CDD" id="cd19365">
    <property type="entry name" value="TenA_C-like"/>
    <property type="match status" value="1"/>
</dbReference>
<proteinExistence type="predicted"/>
<name>K0RRP3_THAOC</name>
<dbReference type="InterPro" id="IPR016084">
    <property type="entry name" value="Haem_Oase-like_multi-hlx"/>
</dbReference>
<evidence type="ECO:0000313" key="2">
    <source>
        <dbReference type="EMBL" id="EJK55039.1"/>
    </source>
</evidence>